<evidence type="ECO:0000256" key="1">
    <source>
        <dbReference type="ARBA" id="ARBA00004141"/>
    </source>
</evidence>
<gene>
    <name evidence="11" type="ORF">H8E79_02545</name>
</gene>
<accession>A0A8J6TBT6</accession>
<keyword evidence="4" id="KW-0997">Cell inner membrane</keyword>
<comment type="caution">
    <text evidence="11">The sequence shown here is derived from an EMBL/GenBank/DDBJ whole genome shotgun (WGS) entry which is preliminary data.</text>
</comment>
<dbReference type="GO" id="GO:0000103">
    <property type="term" value="P:sulfate assimilation"/>
    <property type="evidence" value="ECO:0007669"/>
    <property type="project" value="TreeGrafter"/>
</dbReference>
<evidence type="ECO:0000256" key="6">
    <source>
        <dbReference type="ARBA" id="ARBA00022692"/>
    </source>
</evidence>
<keyword evidence="7 10" id="KW-1133">Transmembrane helix</keyword>
<dbReference type="InterPro" id="IPR059112">
    <property type="entry name" value="CysZ/EI24"/>
</dbReference>
<dbReference type="EMBL" id="JACNLK010000026">
    <property type="protein sequence ID" value="MBC8208030.1"/>
    <property type="molecule type" value="Genomic_DNA"/>
</dbReference>
<sequence length="261" mass="29415">MSRSPALPSSVKTWVTLGQATRFLFSSGRLMGWSLLLVAVTLGLTWGGYQLTTALMDQLTGNFFQQGPEVVGIWGWIKFQGWWILKWIFLLLSRLIAFYLAFFVAYTLTTPSYVFLSVAVEKKKAGHDFEEDAPFTLIGVLVDLREGLKIALVGLLLSVLAFGLNFIPIIGQILVILIYSWCSALMFLDYPTARRRWTLGRKMAWLKRHWLATLRLGLLAALLGMIPLVNIFLIAFLFPLFTVHTTLNFMVLDGQPGPRVP</sequence>
<keyword evidence="9 10" id="KW-0472">Membrane</keyword>
<organism evidence="11 12">
    <name type="scientific">Candidatus Desulfatifera sulfidica</name>
    <dbReference type="NCBI Taxonomy" id="2841691"/>
    <lineage>
        <taxon>Bacteria</taxon>
        <taxon>Pseudomonadati</taxon>
        <taxon>Thermodesulfobacteriota</taxon>
        <taxon>Desulfobulbia</taxon>
        <taxon>Desulfobulbales</taxon>
        <taxon>Desulfobulbaceae</taxon>
        <taxon>Candidatus Desulfatifera</taxon>
    </lineage>
</organism>
<evidence type="ECO:0000256" key="7">
    <source>
        <dbReference type="ARBA" id="ARBA00022989"/>
    </source>
</evidence>
<dbReference type="PANTHER" id="PTHR37468:SF1">
    <property type="entry name" value="SULFATE TRANSPORTER CYSZ"/>
    <property type="match status" value="1"/>
</dbReference>
<dbReference type="AlphaFoldDB" id="A0A8J6TBT6"/>
<keyword evidence="6 10" id="KW-0812">Transmembrane</keyword>
<name>A0A8J6TBT6_9BACT</name>
<evidence type="ECO:0000256" key="2">
    <source>
        <dbReference type="ARBA" id="ARBA00022448"/>
    </source>
</evidence>
<keyword evidence="2" id="KW-0813">Transport</keyword>
<evidence type="ECO:0000256" key="5">
    <source>
        <dbReference type="ARBA" id="ARBA00022605"/>
    </source>
</evidence>
<evidence type="ECO:0000256" key="9">
    <source>
        <dbReference type="ARBA" id="ARBA00023136"/>
    </source>
</evidence>
<dbReference type="PANTHER" id="PTHR37468">
    <property type="entry name" value="SULFATE TRANSPORTER CYSZ"/>
    <property type="match status" value="1"/>
</dbReference>
<evidence type="ECO:0000256" key="4">
    <source>
        <dbReference type="ARBA" id="ARBA00022519"/>
    </source>
</evidence>
<dbReference type="Pfam" id="PF07264">
    <property type="entry name" value="EI24"/>
    <property type="match status" value="1"/>
</dbReference>
<evidence type="ECO:0000256" key="3">
    <source>
        <dbReference type="ARBA" id="ARBA00022475"/>
    </source>
</evidence>
<dbReference type="GO" id="GO:0005886">
    <property type="term" value="C:plasma membrane"/>
    <property type="evidence" value="ECO:0007669"/>
    <property type="project" value="TreeGrafter"/>
</dbReference>
<dbReference type="GO" id="GO:0009675">
    <property type="term" value="F:high-affinity sulfate:proton symporter activity"/>
    <property type="evidence" value="ECO:0007669"/>
    <property type="project" value="TreeGrafter"/>
</dbReference>
<evidence type="ECO:0000313" key="11">
    <source>
        <dbReference type="EMBL" id="MBC8208030.1"/>
    </source>
</evidence>
<feature type="transmembrane region" description="Helical" evidence="10">
    <location>
        <begin position="173"/>
        <end position="193"/>
    </location>
</feature>
<comment type="subcellular location">
    <subcellularLocation>
        <location evidence="1">Membrane</location>
        <topology evidence="1">Multi-pass membrane protein</topology>
    </subcellularLocation>
</comment>
<protein>
    <submittedName>
        <fullName evidence="11">EI24 domain-containing protein</fullName>
    </submittedName>
</protein>
<feature type="transmembrane region" description="Helical" evidence="10">
    <location>
        <begin position="30"/>
        <end position="49"/>
    </location>
</feature>
<reference evidence="11 12" key="1">
    <citation type="submission" date="2020-08" db="EMBL/GenBank/DDBJ databases">
        <title>Bridging the membrane lipid divide: bacteria of the FCB group superphylum have the potential to synthesize archaeal ether lipids.</title>
        <authorList>
            <person name="Villanueva L."/>
            <person name="Von Meijenfeldt F.A.B."/>
            <person name="Westbye A.B."/>
            <person name="Yadav S."/>
            <person name="Hopmans E.C."/>
            <person name="Dutilh B.E."/>
            <person name="Sinninghe Damste J.S."/>
        </authorList>
    </citation>
    <scope>NUCLEOTIDE SEQUENCE [LARGE SCALE GENOMIC DNA]</scope>
    <source>
        <strain evidence="11">NIOZ-UU81</strain>
    </source>
</reference>
<evidence type="ECO:0000313" key="12">
    <source>
        <dbReference type="Proteomes" id="UP000599024"/>
    </source>
</evidence>
<evidence type="ECO:0000256" key="10">
    <source>
        <dbReference type="SAM" id="Phobius"/>
    </source>
</evidence>
<proteinExistence type="predicted"/>
<dbReference type="GO" id="GO:0019344">
    <property type="term" value="P:cysteine biosynthetic process"/>
    <property type="evidence" value="ECO:0007669"/>
    <property type="project" value="TreeGrafter"/>
</dbReference>
<keyword evidence="8" id="KW-0764">Sulfate transport</keyword>
<keyword evidence="3" id="KW-1003">Cell membrane</keyword>
<evidence type="ECO:0000256" key="8">
    <source>
        <dbReference type="ARBA" id="ARBA00023032"/>
    </source>
</evidence>
<feature type="transmembrane region" description="Helical" evidence="10">
    <location>
        <begin position="214"/>
        <end position="241"/>
    </location>
</feature>
<keyword evidence="5" id="KW-0028">Amino-acid biosynthesis</keyword>
<dbReference type="InterPro" id="IPR050480">
    <property type="entry name" value="CysZ-like"/>
</dbReference>
<dbReference type="Proteomes" id="UP000599024">
    <property type="component" value="Unassembled WGS sequence"/>
</dbReference>